<dbReference type="GO" id="GO:0005737">
    <property type="term" value="C:cytoplasm"/>
    <property type="evidence" value="ECO:0007669"/>
    <property type="project" value="TreeGrafter"/>
</dbReference>
<dbReference type="PANTHER" id="PTHR46588">
    <property type="entry name" value="SERINE/THREONINE/TYROSINE-INTERACTING PROTEIN"/>
    <property type="match status" value="1"/>
</dbReference>
<keyword evidence="3" id="KW-1185">Reference proteome</keyword>
<dbReference type="AlphaFoldDB" id="A0AAQ3M0Q4"/>
<evidence type="ECO:0008006" key="4">
    <source>
        <dbReference type="Google" id="ProtNLM"/>
    </source>
</evidence>
<evidence type="ECO:0000313" key="3">
    <source>
        <dbReference type="Proteomes" id="UP001303373"/>
    </source>
</evidence>
<dbReference type="InterPro" id="IPR029021">
    <property type="entry name" value="Prot-tyrosine_phosphatase-like"/>
</dbReference>
<dbReference type="SUPFAM" id="SSF52799">
    <property type="entry name" value="(Phosphotyrosine protein) phosphatases II"/>
    <property type="match status" value="1"/>
</dbReference>
<dbReference type="CDD" id="cd14498">
    <property type="entry name" value="DSP"/>
    <property type="match status" value="1"/>
</dbReference>
<dbReference type="GO" id="GO:0062026">
    <property type="term" value="P:negative regulation of SCF-dependent proteasomal ubiquitin-dependent catabolic process"/>
    <property type="evidence" value="ECO:0007669"/>
    <property type="project" value="TreeGrafter"/>
</dbReference>
<feature type="compositionally biased region" description="Acidic residues" evidence="1">
    <location>
        <begin position="307"/>
        <end position="321"/>
    </location>
</feature>
<sequence length="336" mass="37722">MYTQQHRELSSSSSPARSRAYLGEDWLRQERIPRLPPGMSTSSYTHKTSEYTYRVPTPPRIVVPPPALNADAVPQITLNALRSANFLNSVNYNNLVTTNALLEWTYERRRDAQMILPYLYLGPMTAAKDEAFLIGEKEVPGQISPGKFTLVLGIRQKHSFESKLMTGALKKARDLGIDSNTVDVANNQDLIHSFPFTSAMINNHLARVWEETGQLGRVLLFCESGNERSAGVVAAYLMETHVDVDFIKAMQLVQAQRFCVNFDDAMKRLLQGYWDILKARREVAAANAMPSPGPDANTVKIKRGHDYDDDDKMGGVDDDEERFGGRSFAPFSDQPF</sequence>
<dbReference type="Proteomes" id="UP001303373">
    <property type="component" value="Chromosome 1"/>
</dbReference>
<accession>A0AAQ3M0Q4</accession>
<dbReference type="PANTHER" id="PTHR46588:SF1">
    <property type="entry name" value="SERINE_THREONINE_TYROSINE-INTERACTING PROTEIN"/>
    <property type="match status" value="1"/>
</dbReference>
<dbReference type="GO" id="GO:1990444">
    <property type="term" value="F:F-box domain binding"/>
    <property type="evidence" value="ECO:0007669"/>
    <property type="project" value="TreeGrafter"/>
</dbReference>
<dbReference type="Gene3D" id="3.90.190.10">
    <property type="entry name" value="Protein tyrosine phosphatase superfamily"/>
    <property type="match status" value="1"/>
</dbReference>
<evidence type="ECO:0000256" key="1">
    <source>
        <dbReference type="SAM" id="MobiDB-lite"/>
    </source>
</evidence>
<dbReference type="GO" id="GO:0070372">
    <property type="term" value="P:regulation of ERK1 and ERK2 cascade"/>
    <property type="evidence" value="ECO:0007669"/>
    <property type="project" value="TreeGrafter"/>
</dbReference>
<protein>
    <recommendedName>
        <fullName evidence="4">Protein-tyrosine-phosphatase</fullName>
    </recommendedName>
</protein>
<gene>
    <name evidence="2" type="ORF">R9X50_00069000</name>
</gene>
<dbReference type="EMBL" id="CP138580">
    <property type="protein sequence ID" value="WPG97907.1"/>
    <property type="molecule type" value="Genomic_DNA"/>
</dbReference>
<evidence type="ECO:0000313" key="2">
    <source>
        <dbReference type="EMBL" id="WPG97907.1"/>
    </source>
</evidence>
<dbReference type="GO" id="GO:0005654">
    <property type="term" value="C:nucleoplasm"/>
    <property type="evidence" value="ECO:0007669"/>
    <property type="project" value="TreeGrafter"/>
</dbReference>
<organism evidence="2 3">
    <name type="scientific">Acrodontium crateriforme</name>
    <dbReference type="NCBI Taxonomy" id="150365"/>
    <lineage>
        <taxon>Eukaryota</taxon>
        <taxon>Fungi</taxon>
        <taxon>Dikarya</taxon>
        <taxon>Ascomycota</taxon>
        <taxon>Pezizomycotina</taxon>
        <taxon>Dothideomycetes</taxon>
        <taxon>Dothideomycetidae</taxon>
        <taxon>Mycosphaerellales</taxon>
        <taxon>Teratosphaeriaceae</taxon>
        <taxon>Acrodontium</taxon>
    </lineage>
</organism>
<reference evidence="2 3" key="1">
    <citation type="submission" date="2023-11" db="EMBL/GenBank/DDBJ databases">
        <title>An acidophilic fungus is an integral part of prey digestion in a carnivorous sundew plant.</title>
        <authorList>
            <person name="Tsai I.J."/>
        </authorList>
    </citation>
    <scope>NUCLEOTIDE SEQUENCE [LARGE SCALE GENOMIC DNA]</scope>
    <source>
        <strain evidence="2">169a</strain>
    </source>
</reference>
<proteinExistence type="predicted"/>
<dbReference type="InterPro" id="IPR052449">
    <property type="entry name" value="STYX-Interacting_Phosphatase"/>
</dbReference>
<name>A0AAQ3M0Q4_9PEZI</name>
<feature type="region of interest" description="Disordered" evidence="1">
    <location>
        <begin position="287"/>
        <end position="336"/>
    </location>
</feature>